<dbReference type="InterPro" id="IPR036513">
    <property type="entry name" value="STAS_dom_sf"/>
</dbReference>
<reference evidence="4" key="3">
    <citation type="submission" date="2015-07" db="EMBL/GenBank/DDBJ databases">
        <title>Draft Genome Sequence of Oceanobacillus picturae Heshi-B3 that Was Isolated from Fermented Rice Bran with Aging Salted Mackerel, Which Was Named Heshiko as Traditional Fermented Seafood in Japan.</title>
        <authorList>
            <person name="Akuzawa S."/>
            <person name="Nakagawa J."/>
            <person name="Kanekatsu T."/>
            <person name="Kanesaki Y."/>
            <person name="Suzuki T."/>
        </authorList>
    </citation>
    <scope>NUCLEOTIDE SEQUENCE [LARGE SCALE GENOMIC DNA]</scope>
    <source>
        <strain evidence="4">Heshi-B3</strain>
    </source>
</reference>
<accession>W9AAP4</accession>
<dbReference type="AlphaFoldDB" id="W9AAP4"/>
<gene>
    <name evidence="1" type="ORF">BN988_01286</name>
    <name evidence="2" type="ORF">OPHB3_2946</name>
</gene>
<comment type="caution">
    <text evidence="1">The sequence shown here is derived from an EMBL/GenBank/DDBJ whole genome shotgun (WGS) entry which is preliminary data.</text>
</comment>
<proteinExistence type="predicted"/>
<dbReference type="Pfam" id="PF11964">
    <property type="entry name" value="SpoIIAA-like"/>
    <property type="match status" value="1"/>
</dbReference>
<evidence type="ECO:0000313" key="2">
    <source>
        <dbReference type="EMBL" id="GAQ18987.1"/>
    </source>
</evidence>
<evidence type="ECO:0000313" key="3">
    <source>
        <dbReference type="Proteomes" id="UP000028863"/>
    </source>
</evidence>
<evidence type="ECO:0000313" key="4">
    <source>
        <dbReference type="Proteomes" id="UP000052946"/>
    </source>
</evidence>
<dbReference type="InterPro" id="IPR038396">
    <property type="entry name" value="SpoIIAA-like_sf"/>
</dbReference>
<dbReference type="Gene3D" id="3.40.50.10600">
    <property type="entry name" value="SpoIIaa-like domains"/>
    <property type="match status" value="1"/>
</dbReference>
<keyword evidence="2" id="KW-0808">Transferase</keyword>
<dbReference type="STRING" id="171693.BN988_01286"/>
<keyword evidence="2" id="KW-0418">Kinase</keyword>
<dbReference type="RefSeq" id="WP_036574202.1">
    <property type="nucleotide sequence ID" value="NZ_BBXV01000036.1"/>
</dbReference>
<reference evidence="1 3" key="1">
    <citation type="submission" date="2014-03" db="EMBL/GenBank/DDBJ databases">
        <title>Draft genome sequencing of Oceanobacillus picturae strain S1 isolated from human gut.</title>
        <authorList>
            <person name="Croce O."/>
            <person name="Lagier J.C."/>
            <person name="Raoult D."/>
        </authorList>
    </citation>
    <scope>NUCLEOTIDE SEQUENCE [LARGE SCALE GENOMIC DNA]</scope>
    <source>
        <strain evidence="1 3">S1</strain>
    </source>
</reference>
<dbReference type="SUPFAM" id="SSF52091">
    <property type="entry name" value="SpoIIaa-like"/>
    <property type="match status" value="1"/>
</dbReference>
<evidence type="ECO:0000313" key="1">
    <source>
        <dbReference type="EMBL" id="CDO02809.1"/>
    </source>
</evidence>
<reference evidence="2 4" key="4">
    <citation type="journal article" date="2016" name="Genome Announc.">
        <title>Draft Genome Sequence of Oceanobacillus picturae Heshi-B3, Isolated from Fermented Rice Bran in a Traditional Japanese Seafood Dish.</title>
        <authorList>
            <person name="Akuzawa S."/>
            <person name="Nagaoka J."/>
            <person name="Kanekatsu M."/>
            <person name="Kanesaki Y."/>
            <person name="Suzuki T."/>
        </authorList>
    </citation>
    <scope>NUCLEOTIDE SEQUENCE [LARGE SCALE GENOMIC DNA]</scope>
    <source>
        <strain evidence="2 4">Heshi-B3</strain>
    </source>
</reference>
<dbReference type="OrthoDB" id="2389786at2"/>
<keyword evidence="3" id="KW-1185">Reference proteome</keyword>
<dbReference type="InterPro" id="IPR021866">
    <property type="entry name" value="SpoIIAA-like"/>
</dbReference>
<sequence>MITFLPSKSTSSIAVEFTGRATKEDAALLDERVAQSFNGDKFNVLAFVHDIDGTTWKGIIDGVQFDAKHWSQFQKFAIVSDEKQISTAANLGHYLPGIQAKQFKSNEVDEAWEWLG</sequence>
<organism evidence="1 3">
    <name type="scientific">Oceanobacillus picturae</name>
    <dbReference type="NCBI Taxonomy" id="171693"/>
    <lineage>
        <taxon>Bacteria</taxon>
        <taxon>Bacillati</taxon>
        <taxon>Bacillota</taxon>
        <taxon>Bacilli</taxon>
        <taxon>Bacillales</taxon>
        <taxon>Bacillaceae</taxon>
        <taxon>Oceanobacillus</taxon>
    </lineage>
</organism>
<dbReference type="Proteomes" id="UP000052946">
    <property type="component" value="Unassembled WGS sequence"/>
</dbReference>
<reference evidence="1 3" key="2">
    <citation type="submission" date="2014-03" db="EMBL/GenBank/DDBJ databases">
        <authorList>
            <person name="Urmite Genomes U."/>
        </authorList>
    </citation>
    <scope>NUCLEOTIDE SEQUENCE [LARGE SCALE GENOMIC DNA]</scope>
    <source>
        <strain evidence="1 3">S1</strain>
    </source>
</reference>
<name>W9AAP4_9BACI</name>
<dbReference type="eggNOG" id="ENOG503365R">
    <property type="taxonomic scope" value="Bacteria"/>
</dbReference>
<dbReference type="EMBL" id="CCAX010000001">
    <property type="protein sequence ID" value="CDO02809.1"/>
    <property type="molecule type" value="Genomic_DNA"/>
</dbReference>
<dbReference type="Proteomes" id="UP000028863">
    <property type="component" value="Unassembled WGS sequence"/>
</dbReference>
<dbReference type="EMBL" id="BBXV01000036">
    <property type="protein sequence ID" value="GAQ18987.1"/>
    <property type="molecule type" value="Genomic_DNA"/>
</dbReference>
<protein>
    <submittedName>
        <fullName evidence="2">Sensor histidine kinase/response regulator</fullName>
    </submittedName>
</protein>
<dbReference type="GO" id="GO:0016301">
    <property type="term" value="F:kinase activity"/>
    <property type="evidence" value="ECO:0007669"/>
    <property type="project" value="UniProtKB-KW"/>
</dbReference>